<name>A0A9D3VGS3_9ROSI</name>
<comment type="caution">
    <text evidence="1">The sequence shown here is derived from an EMBL/GenBank/DDBJ whole genome shotgun (WGS) entry which is preliminary data.</text>
</comment>
<reference evidence="1 2" key="1">
    <citation type="journal article" date="2021" name="Plant Biotechnol. J.">
        <title>Multi-omics assisted identification of the key and species-specific regulatory components of drought-tolerant mechanisms in Gossypium stocksii.</title>
        <authorList>
            <person name="Yu D."/>
            <person name="Ke L."/>
            <person name="Zhang D."/>
            <person name="Wu Y."/>
            <person name="Sun Y."/>
            <person name="Mei J."/>
            <person name="Sun J."/>
            <person name="Sun Y."/>
        </authorList>
    </citation>
    <scope>NUCLEOTIDE SEQUENCE [LARGE SCALE GENOMIC DNA]</scope>
    <source>
        <strain evidence="2">cv. E1</strain>
        <tissue evidence="1">Leaf</tissue>
    </source>
</reference>
<gene>
    <name evidence="1" type="ORF">J1N35_022217</name>
</gene>
<proteinExistence type="predicted"/>
<dbReference type="Proteomes" id="UP000828251">
    <property type="component" value="Unassembled WGS sequence"/>
</dbReference>
<sequence>MEKGSASGEEMATMTTGFEHVTTTPKFKRRNVSTVRDFLPGCEREATTDLGLHRQIAVDQGKYSLSITEGVYIHFAHTIDRQISKSRNAEIEKPKVWLRKSCECMNTRMRVIDALSETP</sequence>
<organism evidence="1 2">
    <name type="scientific">Gossypium stocksii</name>
    <dbReference type="NCBI Taxonomy" id="47602"/>
    <lineage>
        <taxon>Eukaryota</taxon>
        <taxon>Viridiplantae</taxon>
        <taxon>Streptophyta</taxon>
        <taxon>Embryophyta</taxon>
        <taxon>Tracheophyta</taxon>
        <taxon>Spermatophyta</taxon>
        <taxon>Magnoliopsida</taxon>
        <taxon>eudicotyledons</taxon>
        <taxon>Gunneridae</taxon>
        <taxon>Pentapetalae</taxon>
        <taxon>rosids</taxon>
        <taxon>malvids</taxon>
        <taxon>Malvales</taxon>
        <taxon>Malvaceae</taxon>
        <taxon>Malvoideae</taxon>
        <taxon>Gossypium</taxon>
    </lineage>
</organism>
<evidence type="ECO:0000313" key="1">
    <source>
        <dbReference type="EMBL" id="KAH1082456.1"/>
    </source>
</evidence>
<evidence type="ECO:0000313" key="2">
    <source>
        <dbReference type="Proteomes" id="UP000828251"/>
    </source>
</evidence>
<dbReference type="AlphaFoldDB" id="A0A9D3VGS3"/>
<dbReference type="EMBL" id="JAIQCV010000007">
    <property type="protein sequence ID" value="KAH1082456.1"/>
    <property type="molecule type" value="Genomic_DNA"/>
</dbReference>
<protein>
    <submittedName>
        <fullName evidence="1">Uncharacterized protein</fullName>
    </submittedName>
</protein>
<keyword evidence="2" id="KW-1185">Reference proteome</keyword>
<accession>A0A9D3VGS3</accession>